<evidence type="ECO:0000259" key="1">
    <source>
        <dbReference type="Pfam" id="PF14302"/>
    </source>
</evidence>
<feature type="domain" description="DUF4377" evidence="1">
    <location>
        <begin position="35"/>
        <end position="106"/>
    </location>
</feature>
<dbReference type="InterPro" id="IPR025485">
    <property type="entry name" value="DUF4377"/>
</dbReference>
<dbReference type="eggNOG" id="COG3042">
    <property type="taxonomic scope" value="Bacteria"/>
</dbReference>
<dbReference type="KEGG" id="hoh:Hoch_5534"/>
<evidence type="ECO:0000313" key="2">
    <source>
        <dbReference type="EMBL" id="ACY18017.1"/>
    </source>
</evidence>
<accession>D0LZN8</accession>
<keyword evidence="3" id="KW-1185">Reference proteome</keyword>
<gene>
    <name evidence="2" type="ordered locus">Hoch_5534</name>
</gene>
<organism evidence="2 3">
    <name type="scientific">Haliangium ochraceum (strain DSM 14365 / JCM 11303 / SMP-2)</name>
    <dbReference type="NCBI Taxonomy" id="502025"/>
    <lineage>
        <taxon>Bacteria</taxon>
        <taxon>Pseudomonadati</taxon>
        <taxon>Myxococcota</taxon>
        <taxon>Polyangia</taxon>
        <taxon>Haliangiales</taxon>
        <taxon>Kofleriaceae</taxon>
        <taxon>Haliangium</taxon>
    </lineage>
</organism>
<dbReference type="EMBL" id="CP001804">
    <property type="protein sequence ID" value="ACY18017.1"/>
    <property type="molecule type" value="Genomic_DNA"/>
</dbReference>
<reference evidence="2 3" key="1">
    <citation type="journal article" date="2010" name="Stand. Genomic Sci.">
        <title>Complete genome sequence of Haliangium ochraceum type strain (SMP-2).</title>
        <authorList>
            <consortium name="US DOE Joint Genome Institute (JGI-PGF)"/>
            <person name="Ivanova N."/>
            <person name="Daum C."/>
            <person name="Lang E."/>
            <person name="Abt B."/>
            <person name="Kopitz M."/>
            <person name="Saunders E."/>
            <person name="Lapidus A."/>
            <person name="Lucas S."/>
            <person name="Glavina Del Rio T."/>
            <person name="Nolan M."/>
            <person name="Tice H."/>
            <person name="Copeland A."/>
            <person name="Cheng J.F."/>
            <person name="Chen F."/>
            <person name="Bruce D."/>
            <person name="Goodwin L."/>
            <person name="Pitluck S."/>
            <person name="Mavromatis K."/>
            <person name="Pati A."/>
            <person name="Mikhailova N."/>
            <person name="Chen A."/>
            <person name="Palaniappan K."/>
            <person name="Land M."/>
            <person name="Hauser L."/>
            <person name="Chang Y.J."/>
            <person name="Jeffries C.D."/>
            <person name="Detter J.C."/>
            <person name="Brettin T."/>
            <person name="Rohde M."/>
            <person name="Goker M."/>
            <person name="Bristow J."/>
            <person name="Markowitz V."/>
            <person name="Eisen J.A."/>
            <person name="Hugenholtz P."/>
            <person name="Kyrpides N.C."/>
            <person name="Klenk H.P."/>
        </authorList>
    </citation>
    <scope>NUCLEOTIDE SEQUENCE [LARGE SCALE GENOMIC DNA]</scope>
    <source>
        <strain evidence="3">DSM 14365 / CIP 107738 / JCM 11303 / AJ 13395 / SMP-2</strain>
    </source>
</reference>
<sequence>MKARLRVLALVIFVLSSVLMNGCLLGSVERFEFAHHKFPCYGLFPYLCIGDVDPDTGELSFFHGGIEGFDYQWGYRYKLDVRVLPVLNPPADGSSTRYELVDIVEKRPVDDEFELTLSSDHVSVDDDSGRLRLGEEIALRCLDASLCQTIADTVAVYGAVDAVLRYQAPDLLVIALNDVFTPGNGTTDLGVRQ</sequence>
<evidence type="ECO:0000313" key="3">
    <source>
        <dbReference type="Proteomes" id="UP000001880"/>
    </source>
</evidence>
<name>D0LZN8_HALO1</name>
<dbReference type="Pfam" id="PF14302">
    <property type="entry name" value="DUF4377"/>
    <property type="match status" value="1"/>
</dbReference>
<proteinExistence type="predicted"/>
<protein>
    <recommendedName>
        <fullName evidence="1">DUF4377 domain-containing protein</fullName>
    </recommendedName>
</protein>
<dbReference type="STRING" id="502025.Hoch_5534"/>
<dbReference type="Proteomes" id="UP000001880">
    <property type="component" value="Chromosome"/>
</dbReference>
<dbReference type="AlphaFoldDB" id="D0LZN8"/>
<dbReference type="HOGENOM" id="CLU_1407052_0_0_7"/>